<reference evidence="3" key="1">
    <citation type="journal article" date="2019" name="Int. J. Syst. Evol. Microbiol.">
        <title>The Global Catalogue of Microorganisms (GCM) 10K type strain sequencing project: providing services to taxonomists for standard genome sequencing and annotation.</title>
        <authorList>
            <consortium name="The Broad Institute Genomics Platform"/>
            <consortium name="The Broad Institute Genome Sequencing Center for Infectious Disease"/>
            <person name="Wu L."/>
            <person name="Ma J."/>
        </authorList>
    </citation>
    <scope>NUCLEOTIDE SEQUENCE [LARGE SCALE GENOMIC DNA]</scope>
    <source>
        <strain evidence="3">KCTC 52277</strain>
    </source>
</reference>
<dbReference type="Proteomes" id="UP001595621">
    <property type="component" value="Unassembled WGS sequence"/>
</dbReference>
<gene>
    <name evidence="2" type="ORF">ACFOE0_13435</name>
</gene>
<proteinExistence type="predicted"/>
<evidence type="ECO:0000313" key="3">
    <source>
        <dbReference type="Proteomes" id="UP001595621"/>
    </source>
</evidence>
<protein>
    <submittedName>
        <fullName evidence="2">Uncharacterized protein</fullName>
    </submittedName>
</protein>
<accession>A0ABV7GCB9</accession>
<evidence type="ECO:0000256" key="1">
    <source>
        <dbReference type="SAM" id="SignalP"/>
    </source>
</evidence>
<dbReference type="EMBL" id="JBHRTD010000015">
    <property type="protein sequence ID" value="MFC3139184.1"/>
    <property type="molecule type" value="Genomic_DNA"/>
</dbReference>
<keyword evidence="1" id="KW-0732">Signal</keyword>
<sequence>MKSISKVLAGSLLLAAALPAAATDRNPGVQCVDGQYISQIDFGYITNIQGGPDWANAVVVHFANGTVLPVNVHYNHNDAGGRNIIEALRMAFTTRSPVSVWDHDHNNCDDFDMVRVVSSTF</sequence>
<name>A0ABV7GCB9_9GAMM</name>
<feature type="chain" id="PRO_5047459927" evidence="1">
    <location>
        <begin position="23"/>
        <end position="121"/>
    </location>
</feature>
<feature type="signal peptide" evidence="1">
    <location>
        <begin position="1"/>
        <end position="22"/>
    </location>
</feature>
<evidence type="ECO:0000313" key="2">
    <source>
        <dbReference type="EMBL" id="MFC3139184.1"/>
    </source>
</evidence>
<comment type="caution">
    <text evidence="2">The sequence shown here is derived from an EMBL/GenBank/DDBJ whole genome shotgun (WGS) entry which is preliminary data.</text>
</comment>
<organism evidence="2 3">
    <name type="scientific">Shewanella submarina</name>
    <dbReference type="NCBI Taxonomy" id="2016376"/>
    <lineage>
        <taxon>Bacteria</taxon>
        <taxon>Pseudomonadati</taxon>
        <taxon>Pseudomonadota</taxon>
        <taxon>Gammaproteobacteria</taxon>
        <taxon>Alteromonadales</taxon>
        <taxon>Shewanellaceae</taxon>
        <taxon>Shewanella</taxon>
    </lineage>
</organism>
<dbReference type="RefSeq" id="WP_248936742.1">
    <property type="nucleotide sequence ID" value="NZ_JAKILF010000006.1"/>
</dbReference>
<keyword evidence="3" id="KW-1185">Reference proteome</keyword>